<dbReference type="EMBL" id="BLWA01000001">
    <property type="protein sequence ID" value="GFM90270.1"/>
    <property type="molecule type" value="Genomic_DNA"/>
</dbReference>
<keyword evidence="1" id="KW-0732">Signal</keyword>
<proteinExistence type="predicted"/>
<organism evidence="3 4">
    <name type="scientific">Pseudomonas cichorii</name>
    <dbReference type="NCBI Taxonomy" id="36746"/>
    <lineage>
        <taxon>Bacteria</taxon>
        <taxon>Pseudomonadati</taxon>
        <taxon>Pseudomonadota</taxon>
        <taxon>Gammaproteobacteria</taxon>
        <taxon>Pseudomonadales</taxon>
        <taxon>Pseudomonadaceae</taxon>
        <taxon>Pseudomonas</taxon>
    </lineage>
</organism>
<gene>
    <name evidence="3" type="ORF">ALP84_00198</name>
    <name evidence="2" type="ORF">PSCICP_02420</name>
</gene>
<dbReference type="EMBL" id="RBRY01000185">
    <property type="protein sequence ID" value="RMR49787.1"/>
    <property type="molecule type" value="Genomic_DNA"/>
</dbReference>
<feature type="signal peptide" evidence="1">
    <location>
        <begin position="1"/>
        <end position="18"/>
    </location>
</feature>
<keyword evidence="5" id="KW-1185">Reference proteome</keyword>
<dbReference type="Proteomes" id="UP000278332">
    <property type="component" value="Unassembled WGS sequence"/>
</dbReference>
<evidence type="ECO:0000313" key="5">
    <source>
        <dbReference type="Proteomes" id="UP000614982"/>
    </source>
</evidence>
<protein>
    <submittedName>
        <fullName evidence="3">Putative lipoprotein</fullName>
    </submittedName>
</protein>
<evidence type="ECO:0000256" key="1">
    <source>
        <dbReference type="SAM" id="SignalP"/>
    </source>
</evidence>
<dbReference type="OrthoDB" id="6888982at2"/>
<keyword evidence="3" id="KW-0449">Lipoprotein</keyword>
<dbReference type="RefSeq" id="WP_025259913.1">
    <property type="nucleotide sequence ID" value="NZ_BLVX01000012.1"/>
</dbReference>
<comment type="caution">
    <text evidence="3">The sequence shown here is derived from an EMBL/GenBank/DDBJ whole genome shotgun (WGS) entry which is preliminary data.</text>
</comment>
<name>A0A3M4VDS2_PSECI</name>
<evidence type="ECO:0000313" key="3">
    <source>
        <dbReference type="EMBL" id="RMR49787.1"/>
    </source>
</evidence>
<reference evidence="2 5" key="2">
    <citation type="submission" date="2020-05" db="EMBL/GenBank/DDBJ databases">
        <title>Genetic diversity of Pseudomonas cichorii.</title>
        <authorList>
            <person name="Tani S."/>
            <person name="Yagi H."/>
            <person name="Hashimoto S."/>
            <person name="Iiyama K."/>
            <person name="Furuya N."/>
        </authorList>
    </citation>
    <scope>NUCLEOTIDE SEQUENCE [LARGE SCALE GENOMIC DNA]</scope>
    <source>
        <strain evidence="2 5">LMG 2162</strain>
    </source>
</reference>
<evidence type="ECO:0000313" key="2">
    <source>
        <dbReference type="EMBL" id="GFM90270.1"/>
    </source>
</evidence>
<accession>A0A3M4VDS2</accession>
<dbReference type="GeneID" id="45542342"/>
<feature type="chain" id="PRO_5017984292" evidence="1">
    <location>
        <begin position="19"/>
        <end position="116"/>
    </location>
</feature>
<dbReference type="PROSITE" id="PS51257">
    <property type="entry name" value="PROKAR_LIPOPROTEIN"/>
    <property type="match status" value="1"/>
</dbReference>
<dbReference type="Proteomes" id="UP000614982">
    <property type="component" value="Unassembled WGS sequence"/>
</dbReference>
<evidence type="ECO:0000313" key="4">
    <source>
        <dbReference type="Proteomes" id="UP000278332"/>
    </source>
</evidence>
<reference evidence="3 4" key="1">
    <citation type="submission" date="2018-08" db="EMBL/GenBank/DDBJ databases">
        <title>Recombination of ecologically and evolutionarily significant loci maintains genetic cohesion in the Pseudomonas syringae species complex.</title>
        <authorList>
            <person name="Dillon M."/>
            <person name="Thakur S."/>
            <person name="Almeida R.N.D."/>
            <person name="Weir B.S."/>
            <person name="Guttman D.S."/>
        </authorList>
    </citation>
    <scope>NUCLEOTIDE SEQUENCE [LARGE SCALE GENOMIC DNA]</scope>
    <source>
        <strain evidence="3 4">ICMP 6917</strain>
    </source>
</reference>
<sequence>MKLAVVVMALAMSGCATVADIEHSPATLNVISGKTPQQYADCFVGKISESRKPPLIEPHRDGLRLIVAQSFSSDPAAVIYVENRSGGSTIKVHERLSNLPLRFKDVRNAAEACISG</sequence>
<dbReference type="AlphaFoldDB" id="A0A3M4VDS2"/>